<organism evidence="3 4">
    <name type="scientific">Aminobacterium colombiense (strain DSM 12261 / ALA-1)</name>
    <dbReference type="NCBI Taxonomy" id="572547"/>
    <lineage>
        <taxon>Bacteria</taxon>
        <taxon>Thermotogati</taxon>
        <taxon>Synergistota</taxon>
        <taxon>Synergistia</taxon>
        <taxon>Synergistales</taxon>
        <taxon>Aminobacteriaceae</taxon>
        <taxon>Aminobacterium</taxon>
    </lineage>
</organism>
<dbReference type="EMBL" id="CP001997">
    <property type="protein sequence ID" value="ADE57352.1"/>
    <property type="molecule type" value="Genomic_DNA"/>
</dbReference>
<dbReference type="SUPFAM" id="SSF56317">
    <property type="entry name" value="Carbon-nitrogen hydrolase"/>
    <property type="match status" value="2"/>
</dbReference>
<dbReference type="Gene3D" id="3.60.110.10">
    <property type="entry name" value="Carbon-nitrogen hydrolase"/>
    <property type="match status" value="2"/>
</dbReference>
<proteinExistence type="predicted"/>
<dbReference type="STRING" id="572547.Amico_1231"/>
<keyword evidence="1" id="KW-0378">Hydrolase</keyword>
<protein>
    <submittedName>
        <fullName evidence="3">Nitrilase/cyanide hydratase and apolipoprotein N-acyltransferase</fullName>
    </submittedName>
</protein>
<evidence type="ECO:0000313" key="3">
    <source>
        <dbReference type="EMBL" id="ADE57352.1"/>
    </source>
</evidence>
<dbReference type="PANTHER" id="PTHR43674:SF16">
    <property type="entry name" value="CARBON-NITROGEN FAMILY, PUTATIVE (AFU_ORTHOLOGUE AFUA_5G02350)-RELATED"/>
    <property type="match status" value="1"/>
</dbReference>
<feature type="domain" description="CN hydrolase" evidence="2">
    <location>
        <begin position="2"/>
        <end position="249"/>
    </location>
</feature>
<reference evidence="3 4" key="1">
    <citation type="journal article" date="2010" name="Stand. Genomic Sci.">
        <title>Complete genome sequence of Aminobacterium colombiense type strain (ALA-1).</title>
        <authorList>
            <person name="Chertkov O."/>
            <person name="Sikorski J."/>
            <person name="Brambilla E."/>
            <person name="Lapidus A."/>
            <person name="Copeland A."/>
            <person name="Glavina Del Rio T."/>
            <person name="Nolan M."/>
            <person name="Lucas S."/>
            <person name="Tice H."/>
            <person name="Cheng J.F."/>
            <person name="Han C."/>
            <person name="Detter J.C."/>
            <person name="Bruce D."/>
            <person name="Tapia R."/>
            <person name="Goodwin L."/>
            <person name="Pitluck S."/>
            <person name="Liolios K."/>
            <person name="Ivanova N."/>
            <person name="Mavromatis K."/>
            <person name="Ovchinnikova G."/>
            <person name="Pati A."/>
            <person name="Chen A."/>
            <person name="Palaniappan K."/>
            <person name="Land M."/>
            <person name="Hauser L."/>
            <person name="Chang Y.J."/>
            <person name="Jeffries C.D."/>
            <person name="Spring S."/>
            <person name="Rohde M."/>
            <person name="Goker M."/>
            <person name="Bristow J."/>
            <person name="Eisen J.A."/>
            <person name="Markowitz V."/>
            <person name="Hugenholtz P."/>
            <person name="Kyrpides N.C."/>
            <person name="Klenk H.P."/>
        </authorList>
    </citation>
    <scope>NUCLEOTIDE SEQUENCE [LARGE SCALE GENOMIC DNA]</scope>
    <source>
        <strain evidence="4">DSM 12261 / ALA-1</strain>
    </source>
</reference>
<dbReference type="eggNOG" id="COG0388">
    <property type="taxonomic scope" value="Bacteria"/>
</dbReference>
<dbReference type="CDD" id="cd07197">
    <property type="entry name" value="nitrilase"/>
    <property type="match status" value="2"/>
</dbReference>
<dbReference type="GO" id="GO:0016811">
    <property type="term" value="F:hydrolase activity, acting on carbon-nitrogen (but not peptide) bonds, in linear amides"/>
    <property type="evidence" value="ECO:0007669"/>
    <property type="project" value="UniProtKB-ARBA"/>
</dbReference>
<evidence type="ECO:0000259" key="2">
    <source>
        <dbReference type="PROSITE" id="PS50263"/>
    </source>
</evidence>
<dbReference type="InterPro" id="IPR003010">
    <property type="entry name" value="C-N_Hydrolase"/>
</dbReference>
<dbReference type="AlphaFoldDB" id="D5EFM0"/>
<dbReference type="Pfam" id="PF00795">
    <property type="entry name" value="CN_hydrolase"/>
    <property type="match status" value="2"/>
</dbReference>
<accession>D5EFM0</accession>
<dbReference type="InterPro" id="IPR050345">
    <property type="entry name" value="Aliph_Amidase/BUP"/>
</dbReference>
<keyword evidence="3" id="KW-0808">Transferase</keyword>
<gene>
    <name evidence="3" type="ordered locus">Amico_1231</name>
</gene>
<keyword evidence="4" id="KW-1185">Reference proteome</keyword>
<name>D5EFM0_AMICL</name>
<dbReference type="PANTHER" id="PTHR43674">
    <property type="entry name" value="NITRILASE C965.09-RELATED"/>
    <property type="match status" value="1"/>
</dbReference>
<dbReference type="KEGG" id="aco:Amico_1231"/>
<sequence length="523" mass="57772">MFEVACIQLEARDVSQYEQTEKEILEWIDSLCSEEKVDLLVFPECAWPAYFLRENEEAAELALKRTPNFMKEVAQRAAHYRVHIAMGLYVQENGLLRNAGFLWGPEGEILGRVYKSNLWHFDRKFIEAGELFSVIDTSLGKLGMMICADGRAPEIARILAEKGAEVIIDMANLVSSASSTTLLMNPQIEYMLPVRAFENGVWIILCDKVGLEAYSIMNTGRSCVINPLGHVIGSSPSDTPEALIATVDTEMASYPLPDKENRCFARLTDPTEKLPVTSLMAKPMVLAETGAVCSAAHFSAETADHYVAMASRMIRVLQDQDASLISLPDCGKKADFDEVVHKLRPLLNPKVVVCVGGLAEIDGHKKRAAIAFSKDNTYGPIFLDKACRPVVFSTEAGRIGLVIEEEMFLPEVARSMMLEGVQVLFWADAKRHAMTEKIARCRAAENRVFLIRAGCGDKEDNSFIVSPTGNICAITVPGMDQSASAYCLLGEAYSKTVITGTDVVLGRLPHAYKELRNTSRKEE</sequence>
<dbReference type="PROSITE" id="PS50263">
    <property type="entry name" value="CN_HYDROLASE"/>
    <property type="match status" value="1"/>
</dbReference>
<dbReference type="OrthoDB" id="9811121at2"/>
<dbReference type="RefSeq" id="WP_013048615.1">
    <property type="nucleotide sequence ID" value="NC_014011.1"/>
</dbReference>
<keyword evidence="3" id="KW-0449">Lipoprotein</keyword>
<dbReference type="InterPro" id="IPR036526">
    <property type="entry name" value="C-N_Hydrolase_sf"/>
</dbReference>
<dbReference type="HOGENOM" id="CLU_526487_0_0_0"/>
<dbReference type="Proteomes" id="UP000002366">
    <property type="component" value="Chromosome"/>
</dbReference>
<dbReference type="GO" id="GO:0016746">
    <property type="term" value="F:acyltransferase activity"/>
    <property type="evidence" value="ECO:0007669"/>
    <property type="project" value="UniProtKB-KW"/>
</dbReference>
<evidence type="ECO:0000313" key="4">
    <source>
        <dbReference type="Proteomes" id="UP000002366"/>
    </source>
</evidence>
<keyword evidence="3" id="KW-0012">Acyltransferase</keyword>
<evidence type="ECO:0000256" key="1">
    <source>
        <dbReference type="ARBA" id="ARBA00022801"/>
    </source>
</evidence>